<feature type="chain" id="PRO_5038914940" description="Transporter" evidence="1">
    <location>
        <begin position="20"/>
        <end position="203"/>
    </location>
</feature>
<proteinExistence type="predicted"/>
<evidence type="ECO:0008006" key="4">
    <source>
        <dbReference type="Google" id="ProtNLM"/>
    </source>
</evidence>
<sequence length="203" mass="22066">MKKLLLLFIGVLTMTTLNAQNINDALRYSHGEIMGSARYRALSGAFGALGGDLSAINVNPAGSAIFTNSFAAFSLATQNTDNETFYFSGRHASSDSDISLNQGGGVFVFENRNGTSPWKKFALSIAYDNSKNYEDKWFSNGTNTNSIDAYFLNNAQGLRLDQISALSGESTSDAYSGIGSAYGYVHQQAYLGYDSFILEPRQY</sequence>
<dbReference type="KEGG" id="lnu:N7U66_18030"/>
<keyword evidence="3" id="KW-1185">Reference proteome</keyword>
<accession>A0A9E8MUH1</accession>
<name>A0A9E8MUH1_9FLAO</name>
<dbReference type="Proteomes" id="UP001164705">
    <property type="component" value="Chromosome"/>
</dbReference>
<gene>
    <name evidence="2" type="ORF">N7U66_18030</name>
</gene>
<organism evidence="2 3">
    <name type="scientific">Lacinutrix neustonica</name>
    <dbReference type="NCBI Taxonomy" id="2980107"/>
    <lineage>
        <taxon>Bacteria</taxon>
        <taxon>Pseudomonadati</taxon>
        <taxon>Bacteroidota</taxon>
        <taxon>Flavobacteriia</taxon>
        <taxon>Flavobacteriales</taxon>
        <taxon>Flavobacteriaceae</taxon>
        <taxon>Lacinutrix</taxon>
    </lineage>
</organism>
<evidence type="ECO:0000256" key="1">
    <source>
        <dbReference type="SAM" id="SignalP"/>
    </source>
</evidence>
<feature type="signal peptide" evidence="1">
    <location>
        <begin position="1"/>
        <end position="19"/>
    </location>
</feature>
<dbReference type="EMBL" id="CP113088">
    <property type="protein sequence ID" value="WAC01768.1"/>
    <property type="molecule type" value="Genomic_DNA"/>
</dbReference>
<protein>
    <recommendedName>
        <fullName evidence="4">Transporter</fullName>
    </recommendedName>
</protein>
<reference evidence="2" key="1">
    <citation type="submission" date="2022-11" db="EMBL/GenBank/DDBJ databases">
        <title>Lacinutrix neustonica HL-RS19T sp. nov., isolated from the surface microlayer sample of brackish Lake Shihwa.</title>
        <authorList>
            <person name="Choi J.Y."/>
            <person name="Hwang C.Y."/>
        </authorList>
    </citation>
    <scope>NUCLEOTIDE SEQUENCE</scope>
    <source>
        <strain evidence="2">HL-RS19</strain>
    </source>
</reference>
<evidence type="ECO:0000313" key="3">
    <source>
        <dbReference type="Proteomes" id="UP001164705"/>
    </source>
</evidence>
<dbReference type="RefSeq" id="WP_267676366.1">
    <property type="nucleotide sequence ID" value="NZ_CP113088.1"/>
</dbReference>
<keyword evidence="1" id="KW-0732">Signal</keyword>
<dbReference type="Gene3D" id="2.40.160.60">
    <property type="entry name" value="Outer membrane protein transport protein (OMPP1/FadL/TodX)"/>
    <property type="match status" value="1"/>
</dbReference>
<dbReference type="AlphaFoldDB" id="A0A9E8MUH1"/>
<evidence type="ECO:0000313" key="2">
    <source>
        <dbReference type="EMBL" id="WAC01768.1"/>
    </source>
</evidence>